<dbReference type="Proteomes" id="UP001229346">
    <property type="component" value="Unassembled WGS sequence"/>
</dbReference>
<evidence type="ECO:0000313" key="1">
    <source>
        <dbReference type="EMBL" id="MDQ0114329.1"/>
    </source>
</evidence>
<sequence length="86" mass="9773">MKGRVYVEYKRLKFFAVKTEDNDFSIIEVRSGLPSLLDELIGGLNSLGEKQLYNETIKEVLEVSILDIHLTLVEAKSYIIDAVRGK</sequence>
<comment type="caution">
    <text evidence="1">The sequence shown here is derived from an EMBL/GenBank/DDBJ whole genome shotgun (WGS) entry which is preliminary data.</text>
</comment>
<gene>
    <name evidence="1" type="ORF">J2T15_003784</name>
</gene>
<keyword evidence="2" id="KW-1185">Reference proteome</keyword>
<protein>
    <submittedName>
        <fullName evidence="1">Uncharacterized protein</fullName>
    </submittedName>
</protein>
<evidence type="ECO:0000313" key="2">
    <source>
        <dbReference type="Proteomes" id="UP001229346"/>
    </source>
</evidence>
<reference evidence="1 2" key="1">
    <citation type="submission" date="2023-07" db="EMBL/GenBank/DDBJ databases">
        <title>Sorghum-associated microbial communities from plants grown in Nebraska, USA.</title>
        <authorList>
            <person name="Schachtman D."/>
        </authorList>
    </citation>
    <scope>NUCLEOTIDE SEQUENCE [LARGE SCALE GENOMIC DNA]</scope>
    <source>
        <strain evidence="1 2">CC482</strain>
    </source>
</reference>
<dbReference type="RefSeq" id="WP_307205648.1">
    <property type="nucleotide sequence ID" value="NZ_JAUSSU010000007.1"/>
</dbReference>
<proteinExistence type="predicted"/>
<name>A0ABT9U7B1_PAEHA</name>
<organism evidence="1 2">
    <name type="scientific">Paenibacillus harenae</name>
    <dbReference type="NCBI Taxonomy" id="306543"/>
    <lineage>
        <taxon>Bacteria</taxon>
        <taxon>Bacillati</taxon>
        <taxon>Bacillota</taxon>
        <taxon>Bacilli</taxon>
        <taxon>Bacillales</taxon>
        <taxon>Paenibacillaceae</taxon>
        <taxon>Paenibacillus</taxon>
    </lineage>
</organism>
<dbReference type="EMBL" id="JAUSSU010000007">
    <property type="protein sequence ID" value="MDQ0114329.1"/>
    <property type="molecule type" value="Genomic_DNA"/>
</dbReference>
<accession>A0ABT9U7B1</accession>